<reference evidence="2" key="1">
    <citation type="journal article" date="2023" name="Commun. Biol.">
        <title>Genome analysis of Parmales, the sister group of diatoms, reveals the evolutionary specialization of diatoms from phago-mixotrophs to photoautotrophs.</title>
        <authorList>
            <person name="Ban H."/>
            <person name="Sato S."/>
            <person name="Yoshikawa S."/>
            <person name="Yamada K."/>
            <person name="Nakamura Y."/>
            <person name="Ichinomiya M."/>
            <person name="Sato N."/>
            <person name="Blanc-Mathieu R."/>
            <person name="Endo H."/>
            <person name="Kuwata A."/>
            <person name="Ogata H."/>
        </authorList>
    </citation>
    <scope>NUCLEOTIDE SEQUENCE [LARGE SCALE GENOMIC DNA]</scope>
</reference>
<name>A0A9W7GBZ5_9STRA</name>
<proteinExistence type="predicted"/>
<keyword evidence="2" id="KW-1185">Reference proteome</keyword>
<gene>
    <name evidence="1" type="ORF">TrCOL_g6299</name>
</gene>
<organism evidence="1 2">
    <name type="scientific">Triparma columacea</name>
    <dbReference type="NCBI Taxonomy" id="722753"/>
    <lineage>
        <taxon>Eukaryota</taxon>
        <taxon>Sar</taxon>
        <taxon>Stramenopiles</taxon>
        <taxon>Ochrophyta</taxon>
        <taxon>Bolidophyceae</taxon>
        <taxon>Parmales</taxon>
        <taxon>Triparmaceae</taxon>
        <taxon>Triparma</taxon>
    </lineage>
</organism>
<dbReference type="AlphaFoldDB" id="A0A9W7GBZ5"/>
<evidence type="ECO:0000313" key="2">
    <source>
        <dbReference type="Proteomes" id="UP001165065"/>
    </source>
</evidence>
<protein>
    <submittedName>
        <fullName evidence="1">Uncharacterized protein</fullName>
    </submittedName>
</protein>
<accession>A0A9W7GBZ5</accession>
<evidence type="ECO:0000313" key="1">
    <source>
        <dbReference type="EMBL" id="GMI42683.1"/>
    </source>
</evidence>
<dbReference type="EMBL" id="BRYA01000179">
    <property type="protein sequence ID" value="GMI42683.1"/>
    <property type="molecule type" value="Genomic_DNA"/>
</dbReference>
<dbReference type="Proteomes" id="UP001165065">
    <property type="component" value="Unassembled WGS sequence"/>
</dbReference>
<comment type="caution">
    <text evidence="1">The sequence shown here is derived from an EMBL/GenBank/DDBJ whole genome shotgun (WGS) entry which is preliminary data.</text>
</comment>
<sequence length="139" mass="14602">MWSTFGAGTDDGTGGHCDESCDAICEQGSCGATGGRCEWVGEECKEDSAKTCYQEATEDVCEEGDKGCFWLCGVGEGGGHCEAPCEEYSSVYTCTSSRGCEWRGVGGCKRECGSYCGAEKCLRGGPGICKWEGGKCTEI</sequence>